<dbReference type="AlphaFoldDB" id="A0A8T0H3G8"/>
<comment type="caution">
    <text evidence="5">The sequence shown here is derived from an EMBL/GenBank/DDBJ whole genome shotgun (WGS) entry which is preliminary data.</text>
</comment>
<dbReference type="CDD" id="cd17581">
    <property type="entry name" value="REC_typeA_ARR"/>
    <property type="match status" value="1"/>
</dbReference>
<feature type="modified residue" description="4-aspartylphosphate" evidence="2">
    <location>
        <position position="177"/>
    </location>
</feature>
<dbReference type="EMBL" id="CM026429">
    <property type="protein sequence ID" value="KAG0565327.1"/>
    <property type="molecule type" value="Genomic_DNA"/>
</dbReference>
<dbReference type="PROSITE" id="PS50110">
    <property type="entry name" value="RESPONSE_REGULATORY"/>
    <property type="match status" value="1"/>
</dbReference>
<feature type="region of interest" description="Disordered" evidence="3">
    <location>
        <begin position="244"/>
        <end position="292"/>
    </location>
</feature>
<feature type="compositionally biased region" description="Basic and acidic residues" evidence="3">
    <location>
        <begin position="266"/>
        <end position="286"/>
    </location>
</feature>
<dbReference type="Gene3D" id="3.40.50.2300">
    <property type="match status" value="1"/>
</dbReference>
<reference evidence="5" key="1">
    <citation type="submission" date="2020-06" db="EMBL/GenBank/DDBJ databases">
        <title>WGS assembly of Ceratodon purpureus strain R40.</title>
        <authorList>
            <person name="Carey S.B."/>
            <person name="Jenkins J."/>
            <person name="Shu S."/>
            <person name="Lovell J.T."/>
            <person name="Sreedasyam A."/>
            <person name="Maumus F."/>
            <person name="Tiley G.P."/>
            <person name="Fernandez-Pozo N."/>
            <person name="Barry K."/>
            <person name="Chen C."/>
            <person name="Wang M."/>
            <person name="Lipzen A."/>
            <person name="Daum C."/>
            <person name="Saski C.A."/>
            <person name="Payton A.C."/>
            <person name="Mcbreen J.C."/>
            <person name="Conrad R.E."/>
            <person name="Kollar L.M."/>
            <person name="Olsson S."/>
            <person name="Huttunen S."/>
            <person name="Landis J.B."/>
            <person name="Wickett N.J."/>
            <person name="Johnson M.G."/>
            <person name="Rensing S.A."/>
            <person name="Grimwood J."/>
            <person name="Schmutz J."/>
            <person name="Mcdaniel S.F."/>
        </authorList>
    </citation>
    <scope>NUCLEOTIDE SEQUENCE</scope>
    <source>
        <strain evidence="5">R40</strain>
    </source>
</reference>
<accession>A0A8T0H3G8</accession>
<feature type="compositionally biased region" description="Low complexity" evidence="3">
    <location>
        <begin position="248"/>
        <end position="263"/>
    </location>
</feature>
<name>A0A8T0H3G8_CERPU</name>
<keyword evidence="6" id="KW-1185">Reference proteome</keyword>
<dbReference type="InterPro" id="IPR011006">
    <property type="entry name" value="CheY-like_superfamily"/>
</dbReference>
<evidence type="ECO:0000256" key="3">
    <source>
        <dbReference type="SAM" id="MobiDB-lite"/>
    </source>
</evidence>
<gene>
    <name evidence="5" type="ORF">KC19_8G182100</name>
</gene>
<sequence length="292" mass="32033">MVRKSSEEEERCESAVLHLACQDPNCRDASEIAGLVKLQDMGLNTSKKNRKVNSVAVTATPPPRSHNSFEDSVHRKVVGETTAETMSLLSASVENYCPDNSDLVGSKQVPSVSSFQYHVLAVDDSRIDQRVIEKLLKTSSYKVTTVNSALRALEVLGLSDSAPSPFKKLDINLIMTDYCMPEMTGYDLLKRVKAKTSALKEIPVVVMSSENDSNRIKRCLAEGAEEFIIKPVKMSDVKRLRGHIRCPSTTSSSGTGESSGSTCGKRKLDASDDLHEVSSPERRPRLSELLVT</sequence>
<keyword evidence="2" id="KW-0597">Phosphoprotein</keyword>
<evidence type="ECO:0000256" key="1">
    <source>
        <dbReference type="ARBA" id="ARBA00023012"/>
    </source>
</evidence>
<dbReference type="GO" id="GO:0009736">
    <property type="term" value="P:cytokinin-activated signaling pathway"/>
    <property type="evidence" value="ECO:0007669"/>
    <property type="project" value="InterPro"/>
</dbReference>
<proteinExistence type="predicted"/>
<keyword evidence="1" id="KW-0902">Two-component regulatory system</keyword>
<dbReference type="GO" id="GO:0000160">
    <property type="term" value="P:phosphorelay signal transduction system"/>
    <property type="evidence" value="ECO:0007669"/>
    <property type="project" value="UniProtKB-KW"/>
</dbReference>
<evidence type="ECO:0000313" key="6">
    <source>
        <dbReference type="Proteomes" id="UP000822688"/>
    </source>
</evidence>
<dbReference type="InterPro" id="IPR045279">
    <property type="entry name" value="ARR-like"/>
</dbReference>
<dbReference type="Pfam" id="PF00072">
    <property type="entry name" value="Response_reg"/>
    <property type="match status" value="1"/>
</dbReference>
<evidence type="ECO:0000313" key="5">
    <source>
        <dbReference type="EMBL" id="KAG0565327.1"/>
    </source>
</evidence>
<dbReference type="PANTHER" id="PTHR43874">
    <property type="entry name" value="TWO-COMPONENT RESPONSE REGULATOR"/>
    <property type="match status" value="1"/>
</dbReference>
<dbReference type="SUPFAM" id="SSF52172">
    <property type="entry name" value="CheY-like"/>
    <property type="match status" value="1"/>
</dbReference>
<organism evidence="5 6">
    <name type="scientific">Ceratodon purpureus</name>
    <name type="common">Fire moss</name>
    <name type="synonym">Dicranum purpureum</name>
    <dbReference type="NCBI Taxonomy" id="3225"/>
    <lineage>
        <taxon>Eukaryota</taxon>
        <taxon>Viridiplantae</taxon>
        <taxon>Streptophyta</taxon>
        <taxon>Embryophyta</taxon>
        <taxon>Bryophyta</taxon>
        <taxon>Bryophytina</taxon>
        <taxon>Bryopsida</taxon>
        <taxon>Dicranidae</taxon>
        <taxon>Pseudoditrichales</taxon>
        <taxon>Ditrichaceae</taxon>
        <taxon>Ceratodon</taxon>
    </lineage>
</organism>
<dbReference type="PANTHER" id="PTHR43874:SF147">
    <property type="entry name" value="TYPE-A RESPONSE REGULATOR"/>
    <property type="match status" value="1"/>
</dbReference>
<dbReference type="Proteomes" id="UP000822688">
    <property type="component" value="Chromosome 8"/>
</dbReference>
<evidence type="ECO:0000256" key="2">
    <source>
        <dbReference type="PROSITE-ProRule" id="PRU00169"/>
    </source>
</evidence>
<dbReference type="OrthoDB" id="60033at2759"/>
<dbReference type="InterPro" id="IPR001789">
    <property type="entry name" value="Sig_transdc_resp-reg_receiver"/>
</dbReference>
<dbReference type="SMART" id="SM00448">
    <property type="entry name" value="REC"/>
    <property type="match status" value="1"/>
</dbReference>
<protein>
    <recommendedName>
        <fullName evidence="4">Response regulatory domain-containing protein</fullName>
    </recommendedName>
</protein>
<feature type="domain" description="Response regulatory" evidence="4">
    <location>
        <begin position="118"/>
        <end position="245"/>
    </location>
</feature>
<evidence type="ECO:0000259" key="4">
    <source>
        <dbReference type="PROSITE" id="PS50110"/>
    </source>
</evidence>